<comment type="caution">
    <text evidence="2">The sequence shown here is derived from an EMBL/GenBank/DDBJ whole genome shotgun (WGS) entry which is preliminary data.</text>
</comment>
<reference evidence="2" key="1">
    <citation type="submission" date="2022-12" db="EMBL/GenBank/DDBJ databases">
        <authorList>
            <person name="Petersen C."/>
        </authorList>
    </citation>
    <scope>NUCLEOTIDE SEQUENCE</scope>
    <source>
        <strain evidence="2">IBT 30728</strain>
    </source>
</reference>
<evidence type="ECO:0000313" key="2">
    <source>
        <dbReference type="EMBL" id="KAJ5488686.1"/>
    </source>
</evidence>
<gene>
    <name evidence="2" type="ORF">N7539_003576</name>
</gene>
<proteinExistence type="predicted"/>
<evidence type="ECO:0000313" key="3">
    <source>
        <dbReference type="Proteomes" id="UP001148312"/>
    </source>
</evidence>
<feature type="region of interest" description="Disordered" evidence="1">
    <location>
        <begin position="14"/>
        <end position="58"/>
    </location>
</feature>
<dbReference type="EMBL" id="JAPWDQ010000004">
    <property type="protein sequence ID" value="KAJ5488686.1"/>
    <property type="molecule type" value="Genomic_DNA"/>
</dbReference>
<sequence>MFGNSLFGWLSASASKHEKPDDAAAGDPTSICVQDQQPTSPAGPSVTEQAVTEQPDSQKNMLKLRGGAAGDVCCGV</sequence>
<keyword evidence="3" id="KW-1185">Reference proteome</keyword>
<dbReference type="GeneID" id="81623427"/>
<feature type="compositionally biased region" description="Polar residues" evidence="1">
    <location>
        <begin position="31"/>
        <end position="58"/>
    </location>
</feature>
<dbReference type="AlphaFoldDB" id="A0A9W9XCK7"/>
<dbReference type="RefSeq" id="XP_056790719.1">
    <property type="nucleotide sequence ID" value="XM_056933178.1"/>
</dbReference>
<protein>
    <submittedName>
        <fullName evidence="2">Uncharacterized protein</fullName>
    </submittedName>
</protein>
<dbReference type="Proteomes" id="UP001148312">
    <property type="component" value="Unassembled WGS sequence"/>
</dbReference>
<evidence type="ECO:0000256" key="1">
    <source>
        <dbReference type="SAM" id="MobiDB-lite"/>
    </source>
</evidence>
<reference evidence="2" key="2">
    <citation type="journal article" date="2023" name="IMA Fungus">
        <title>Comparative genomic study of the Penicillium genus elucidates a diverse pangenome and 15 lateral gene transfer events.</title>
        <authorList>
            <person name="Petersen C."/>
            <person name="Sorensen T."/>
            <person name="Nielsen M.R."/>
            <person name="Sondergaard T.E."/>
            <person name="Sorensen J.L."/>
            <person name="Fitzpatrick D.A."/>
            <person name="Frisvad J.C."/>
            <person name="Nielsen K.L."/>
        </authorList>
    </citation>
    <scope>NUCLEOTIDE SEQUENCE</scope>
    <source>
        <strain evidence="2">IBT 30728</strain>
    </source>
</reference>
<accession>A0A9W9XCK7</accession>
<organism evidence="2 3">
    <name type="scientific">Penicillium diatomitis</name>
    <dbReference type="NCBI Taxonomy" id="2819901"/>
    <lineage>
        <taxon>Eukaryota</taxon>
        <taxon>Fungi</taxon>
        <taxon>Dikarya</taxon>
        <taxon>Ascomycota</taxon>
        <taxon>Pezizomycotina</taxon>
        <taxon>Eurotiomycetes</taxon>
        <taxon>Eurotiomycetidae</taxon>
        <taxon>Eurotiales</taxon>
        <taxon>Aspergillaceae</taxon>
        <taxon>Penicillium</taxon>
    </lineage>
</organism>
<name>A0A9W9XCK7_9EURO</name>